<proteinExistence type="predicted"/>
<accession>A0A6J6AWT6</accession>
<name>A0A6J6AWT6_9ZZZZ</name>
<gene>
    <name evidence="1" type="ORF">UFOPK1395_00340</name>
</gene>
<dbReference type="AlphaFoldDB" id="A0A6J6AWT6"/>
<dbReference type="Pfam" id="PF00756">
    <property type="entry name" value="Esterase"/>
    <property type="match status" value="1"/>
</dbReference>
<organism evidence="1">
    <name type="scientific">freshwater metagenome</name>
    <dbReference type="NCBI Taxonomy" id="449393"/>
    <lineage>
        <taxon>unclassified sequences</taxon>
        <taxon>metagenomes</taxon>
        <taxon>ecological metagenomes</taxon>
    </lineage>
</organism>
<dbReference type="InterPro" id="IPR000801">
    <property type="entry name" value="Esterase-like"/>
</dbReference>
<dbReference type="PANTHER" id="PTHR48098">
    <property type="entry name" value="ENTEROCHELIN ESTERASE-RELATED"/>
    <property type="match status" value="1"/>
</dbReference>
<reference evidence="1" key="1">
    <citation type="submission" date="2020-05" db="EMBL/GenBank/DDBJ databases">
        <authorList>
            <person name="Chiriac C."/>
            <person name="Salcher M."/>
            <person name="Ghai R."/>
            <person name="Kavagutti S V."/>
        </authorList>
    </citation>
    <scope>NUCLEOTIDE SEQUENCE</scope>
</reference>
<dbReference type="PANTHER" id="PTHR48098:SF6">
    <property type="entry name" value="FERRI-BACILLIBACTIN ESTERASE BESA"/>
    <property type="match status" value="1"/>
</dbReference>
<dbReference type="InterPro" id="IPR029058">
    <property type="entry name" value="AB_hydrolase_fold"/>
</dbReference>
<dbReference type="InterPro" id="IPR050583">
    <property type="entry name" value="Mycobacterial_A85_antigen"/>
</dbReference>
<dbReference type="EMBL" id="CAEZSB010000021">
    <property type="protein sequence ID" value="CAB4530985.1"/>
    <property type="molecule type" value="Genomic_DNA"/>
</dbReference>
<sequence length="276" mass="31308">MMQEIKRFQVRGVPGEVVRLKFGARIVDYWKPQKGSDKLLIAHDGQNVFDGKSSTHRGQTWEMAQSAIRVSRELGISTPSIIGVWHSSTKENPWGRGKDLVPEKYFREGLEVHNDFAKIIEDKTLLQSDSYFREIFETIVPALEPDIDPKNTAMIGASMGALATLYAVAQMPQRFTTALALSPHWPFGANGLVEKTINSLPLPGTHKVWMSHGTKGLDSEYAPFQAYADKLMYERGYRTNDFISRVYPRSGHNERSWAKYLDQPLSFWLDSKTQTP</sequence>
<dbReference type="SUPFAM" id="SSF53474">
    <property type="entry name" value="alpha/beta-Hydrolases"/>
    <property type="match status" value="1"/>
</dbReference>
<dbReference type="Gene3D" id="3.40.50.1820">
    <property type="entry name" value="alpha/beta hydrolase"/>
    <property type="match status" value="1"/>
</dbReference>
<protein>
    <submittedName>
        <fullName evidence="1">Unannotated protein</fullName>
    </submittedName>
</protein>
<evidence type="ECO:0000313" key="1">
    <source>
        <dbReference type="EMBL" id="CAB4530985.1"/>
    </source>
</evidence>